<dbReference type="InterPro" id="IPR008949">
    <property type="entry name" value="Isoprenoid_synthase_dom_sf"/>
</dbReference>
<dbReference type="RefSeq" id="WP_085621000.1">
    <property type="nucleotide sequence ID" value="NZ_JFKB01000024.1"/>
</dbReference>
<dbReference type="Gene3D" id="1.10.600.10">
    <property type="entry name" value="Farnesyl Diphosphate Synthase"/>
    <property type="match status" value="1"/>
</dbReference>
<accession>A0A1Y2L619</accession>
<dbReference type="SUPFAM" id="SSF48576">
    <property type="entry name" value="Terpenoid synthases"/>
    <property type="match status" value="1"/>
</dbReference>
<dbReference type="PANTHER" id="PTHR31480">
    <property type="entry name" value="BIFUNCTIONAL LYCOPENE CYCLASE/PHYTOENE SYNTHASE"/>
    <property type="match status" value="1"/>
</dbReference>
<dbReference type="EMBL" id="JFKB01000024">
    <property type="protein sequence ID" value="OSQ43539.1"/>
    <property type="molecule type" value="Genomic_DNA"/>
</dbReference>
<keyword evidence="2" id="KW-1185">Reference proteome</keyword>
<evidence type="ECO:0000313" key="2">
    <source>
        <dbReference type="Proteomes" id="UP000193396"/>
    </source>
</evidence>
<protein>
    <submittedName>
        <fullName evidence="1">Squalene</fullName>
    </submittedName>
</protein>
<dbReference type="InterPro" id="IPR002060">
    <property type="entry name" value="Squ/phyt_synthse"/>
</dbReference>
<reference evidence="1 2" key="1">
    <citation type="submission" date="2014-03" db="EMBL/GenBank/DDBJ databases">
        <title>The draft genome sequence of Thalassospira alkalitolerans JCM 18968.</title>
        <authorList>
            <person name="Lai Q."/>
            <person name="Shao Z."/>
        </authorList>
    </citation>
    <scope>NUCLEOTIDE SEQUENCE [LARGE SCALE GENOMIC DNA]</scope>
    <source>
        <strain evidence="1 2">JCM 18968</strain>
    </source>
</reference>
<proteinExistence type="predicted"/>
<evidence type="ECO:0000313" key="1">
    <source>
        <dbReference type="EMBL" id="OSQ43539.1"/>
    </source>
</evidence>
<dbReference type="OrthoDB" id="9814909at2"/>
<dbReference type="Pfam" id="PF00494">
    <property type="entry name" value="SQS_PSY"/>
    <property type="match status" value="1"/>
</dbReference>
<comment type="caution">
    <text evidence="1">The sequence shown here is derived from an EMBL/GenBank/DDBJ whole genome shotgun (WGS) entry which is preliminary data.</text>
</comment>
<dbReference type="GO" id="GO:0016765">
    <property type="term" value="F:transferase activity, transferring alkyl or aryl (other than methyl) groups"/>
    <property type="evidence" value="ECO:0007669"/>
    <property type="project" value="UniProtKB-ARBA"/>
</dbReference>
<name>A0A1Y2L619_9PROT</name>
<organism evidence="1 2">
    <name type="scientific">Thalassospira alkalitolerans</name>
    <dbReference type="NCBI Taxonomy" id="1293890"/>
    <lineage>
        <taxon>Bacteria</taxon>
        <taxon>Pseudomonadati</taxon>
        <taxon>Pseudomonadota</taxon>
        <taxon>Alphaproteobacteria</taxon>
        <taxon>Rhodospirillales</taxon>
        <taxon>Thalassospiraceae</taxon>
        <taxon>Thalassospira</taxon>
    </lineage>
</organism>
<sequence>MNDTPKLSYCADYVRRNDKDRFLCSLFAIPTAREALFTLYAFNQEVSKTREMVSDTMLGHIRLQWWRDTLTEISQGKIRKHEVVEPLSVLIQTHQIDVADLETLITAREFDLADKAPENQADLDQYIDQTSGHLAVMAAKLLGATDPDAREAARLAGNAYGLVGILRAIVFHGRTKRIYLPQDRMTQHVVGQGDIFEFRKTDPVKALTREVAELARQRIRDARKLRKSLPKKAIAAALPVVLADGYLRKLSKADFDPFSAEFGLARPASVRLTLNAMLRRY</sequence>
<dbReference type="AlphaFoldDB" id="A0A1Y2L619"/>
<gene>
    <name evidence="1" type="ORF">TALK_20325</name>
</gene>
<dbReference type="Proteomes" id="UP000193396">
    <property type="component" value="Unassembled WGS sequence"/>
</dbReference>
<dbReference type="STRING" id="1293890.TALK_20325"/>